<dbReference type="SMART" id="SM00579">
    <property type="entry name" value="FBD"/>
    <property type="match status" value="1"/>
</dbReference>
<dbReference type="InterPro" id="IPR055294">
    <property type="entry name" value="FBL60-like"/>
</dbReference>
<dbReference type="PANTHER" id="PTHR31293">
    <property type="entry name" value="RNI-LIKE SUPERFAMILY PROTEIN"/>
    <property type="match status" value="1"/>
</dbReference>
<accession>A0AAU9RAP5</accession>
<protein>
    <recommendedName>
        <fullName evidence="1">FBD domain-containing protein</fullName>
    </recommendedName>
</protein>
<proteinExistence type="predicted"/>
<evidence type="ECO:0000313" key="3">
    <source>
        <dbReference type="Proteomes" id="UP000836841"/>
    </source>
</evidence>
<feature type="domain" description="FBD" evidence="1">
    <location>
        <begin position="47"/>
        <end position="125"/>
    </location>
</feature>
<dbReference type="SUPFAM" id="SSF52047">
    <property type="entry name" value="RNI-like"/>
    <property type="match status" value="1"/>
</dbReference>
<dbReference type="Proteomes" id="UP000836841">
    <property type="component" value="Chromosome 1"/>
</dbReference>
<gene>
    <name evidence="2" type="ORF">TAV2_LOCUS85</name>
</gene>
<dbReference type="PANTHER" id="PTHR31293:SF16">
    <property type="entry name" value="RNI-LIKE SUPERFAMILY PROTEIN"/>
    <property type="match status" value="1"/>
</dbReference>
<sequence length="136" mass="15927">MKGWEALPGLLMNCPKLQTLLINGLYHRHHDGCGNVCGWECLENIHFFLSSCPMKMQKIFIRSQHICDNREMDIVQIRHFLKKMPALEKLIVYYHTSLDTDVFNLFKRLQETPKVASPKCKIQMISRNLYLSSTFP</sequence>
<organism evidence="2 3">
    <name type="scientific">Thlaspi arvense</name>
    <name type="common">Field penny-cress</name>
    <dbReference type="NCBI Taxonomy" id="13288"/>
    <lineage>
        <taxon>Eukaryota</taxon>
        <taxon>Viridiplantae</taxon>
        <taxon>Streptophyta</taxon>
        <taxon>Embryophyta</taxon>
        <taxon>Tracheophyta</taxon>
        <taxon>Spermatophyta</taxon>
        <taxon>Magnoliopsida</taxon>
        <taxon>eudicotyledons</taxon>
        <taxon>Gunneridae</taxon>
        <taxon>Pentapetalae</taxon>
        <taxon>rosids</taxon>
        <taxon>malvids</taxon>
        <taxon>Brassicales</taxon>
        <taxon>Brassicaceae</taxon>
        <taxon>Thlaspideae</taxon>
        <taxon>Thlaspi</taxon>
    </lineage>
</organism>
<reference evidence="2 3" key="1">
    <citation type="submission" date="2022-03" db="EMBL/GenBank/DDBJ databases">
        <authorList>
            <person name="Nunn A."/>
            <person name="Chopra R."/>
            <person name="Nunn A."/>
            <person name="Contreras Garrido A."/>
        </authorList>
    </citation>
    <scope>NUCLEOTIDE SEQUENCE [LARGE SCALE GENOMIC DNA]</scope>
</reference>
<evidence type="ECO:0000259" key="1">
    <source>
        <dbReference type="SMART" id="SM00579"/>
    </source>
</evidence>
<dbReference type="AlphaFoldDB" id="A0AAU9RAP5"/>
<evidence type="ECO:0000313" key="2">
    <source>
        <dbReference type="EMBL" id="CAH2035322.1"/>
    </source>
</evidence>
<name>A0AAU9RAP5_THLAR</name>
<dbReference type="InterPro" id="IPR006566">
    <property type="entry name" value="FBD"/>
</dbReference>
<keyword evidence="3" id="KW-1185">Reference proteome</keyword>
<dbReference type="EMBL" id="OU466857">
    <property type="protein sequence ID" value="CAH2035322.1"/>
    <property type="molecule type" value="Genomic_DNA"/>
</dbReference>